<feature type="domain" description="PGAP2IP first transmembrane" evidence="5">
    <location>
        <begin position="291"/>
        <end position="447"/>
    </location>
</feature>
<keyword evidence="8" id="KW-1185">Reference proteome</keyword>
<feature type="transmembrane region" description="Helical" evidence="2">
    <location>
        <begin position="126"/>
        <end position="144"/>
    </location>
</feature>
<feature type="region of interest" description="Disordered" evidence="1">
    <location>
        <begin position="965"/>
        <end position="987"/>
    </location>
</feature>
<evidence type="ECO:0000256" key="1">
    <source>
        <dbReference type="SAM" id="MobiDB-lite"/>
    </source>
</evidence>
<proteinExistence type="predicted"/>
<dbReference type="InterPro" id="IPR057315">
    <property type="entry name" value="Exo_endo_phos_PGAP2IP_C"/>
</dbReference>
<dbReference type="PANTHER" id="PTHR14859">
    <property type="entry name" value="CALCOFLUOR WHITE HYPERSENSITIVE PROTEIN PRECURSOR"/>
    <property type="match status" value="1"/>
</dbReference>
<dbReference type="InterPro" id="IPR053911">
    <property type="entry name" value="PGAP2IP_TM_2nd"/>
</dbReference>
<keyword evidence="2" id="KW-1133">Transmembrane helix</keyword>
<feature type="compositionally biased region" description="Acidic residues" evidence="1">
    <location>
        <begin position="973"/>
        <end position="987"/>
    </location>
</feature>
<dbReference type="Proteomes" id="UP001497600">
    <property type="component" value="Chromosome C"/>
</dbReference>
<dbReference type="PANTHER" id="PTHR14859:SF1">
    <property type="entry name" value="PGAP2-INTERACTING PROTEIN"/>
    <property type="match status" value="1"/>
</dbReference>
<dbReference type="InterPro" id="IPR051916">
    <property type="entry name" value="GPI-anchor_lipid_remodeler"/>
</dbReference>
<feature type="transmembrane region" description="Helical" evidence="2">
    <location>
        <begin position="560"/>
        <end position="581"/>
    </location>
</feature>
<evidence type="ECO:0000259" key="3">
    <source>
        <dbReference type="Pfam" id="PF10277"/>
    </source>
</evidence>
<feature type="transmembrane region" description="Helical" evidence="2">
    <location>
        <begin position="661"/>
        <end position="680"/>
    </location>
</feature>
<keyword evidence="2" id="KW-0472">Membrane</keyword>
<feature type="transmembrane region" description="Helical" evidence="2">
    <location>
        <begin position="156"/>
        <end position="175"/>
    </location>
</feature>
<gene>
    <name evidence="7" type="primary">CWH43</name>
    <name evidence="7" type="ORF">CAAN4_C05512</name>
</gene>
<keyword evidence="2" id="KW-0812">Transmembrane</keyword>
<reference evidence="7 8" key="1">
    <citation type="submission" date="2024-01" db="EMBL/GenBank/DDBJ databases">
        <authorList>
            <consortium name="Genoscope - CEA"/>
            <person name="William W."/>
        </authorList>
    </citation>
    <scope>NUCLEOTIDE SEQUENCE [LARGE SCALE GENOMIC DNA]</scope>
    <source>
        <strain evidence="7 8">29B2s-10</strain>
    </source>
</reference>
<feature type="domain" description="CWH43-like N-terminal" evidence="3">
    <location>
        <begin position="35"/>
        <end position="243"/>
    </location>
</feature>
<dbReference type="EMBL" id="OZ004255">
    <property type="protein sequence ID" value="CAK7900051.1"/>
    <property type="molecule type" value="Genomic_DNA"/>
</dbReference>
<sequence length="987" mass="110005">MSTLEKKAVARKSDEVAPLTSTSTTKRTTVFSFNAKYVAYAHAISAYTAFISALVVGCWLHYHKIVENSSFGYPDEWFPSVSAAIGDRYPERSLFQVCIALTAGPRFLLLLFNFVKGYPRGSKRAISALISGIIRTFTCGGWVYITSTDDHDWHDIFMIAYIVLTIPWTVLVTSLSPKNSTVKRGRAITALTFFGTLVPLVYWFIQHKVHVRPGAYSIYAYFEWALILLDVGFDTWSIIDFNDLEVNLTSEGVAFSVIPKSELKTTTTTTTTKVADEFTLFEFVINVINSFMFWSVITSLLLCVWYFPLWYMGLSGYEVVVVVIFVSPILLVIPPLRTLFVKYPFVARALAVLGGIGAYKVEEPDHRLITITVGTAFASIALVSELYSFSKQPHKFYSYAVSFISGLLTTSVFKYLCYSNNPIWPVMHADNGGWNASGIFIGLVAAFFTPKLITSSTTTSVTTSPTGGSILLAALGFGGYFFSIQSFLSDSSTLALWSWEGFPVQGPTPITGALFNISSIIIGVLISIKVSPSTLSSLTWNLIGCIGAIVLYVYSDWIGFAGSCVYSIYLASLAPLIWNSVSGYNPGLVFSLALFLDVLISLASIWIVAYAFVPAGWVLRERTDIVLGTSYAMILCGVLNFKLRQKSIIIAAPTSKLFKQALSVLTVLLSLSIAITFKRYPSKPFEPFNPESGSFTAGIWCVHFGLDNDMWSSETRMRDLIKDAQVDIIGLLESDTQRLIGGNRDFTQTIAEDLGMYVDYGPGPNKHTWGAALLSKFPIIESTHHLLPSPVGELAPAIHATLDIYGELVDVVVFHSGQEEDVEDRRLQSLGIQEIMGNSSRPLVLLSYLVTEPLQGNYNTYVSEKSRMYDIDSTDWDRWCEYILFKELKKVGYARISRSTITDTELQIAKFKLLTDEEKENSSDEFLYGNNFVSEEEISPELRFPSMFLGDGVRGHRFHVFDEPRYFAQQQDQGEEVEEERGEESRD</sequence>
<evidence type="ECO:0000256" key="2">
    <source>
        <dbReference type="SAM" id="Phobius"/>
    </source>
</evidence>
<feature type="transmembrane region" description="Helical" evidence="2">
    <location>
        <begin position="508"/>
        <end position="528"/>
    </location>
</feature>
<dbReference type="SUPFAM" id="SSF56219">
    <property type="entry name" value="DNase I-like"/>
    <property type="match status" value="1"/>
</dbReference>
<dbReference type="Pfam" id="PF10277">
    <property type="entry name" value="Frag1"/>
    <property type="match status" value="1"/>
</dbReference>
<name>A0ABP0E8Y7_9ASCO</name>
<evidence type="ECO:0000313" key="8">
    <source>
        <dbReference type="Proteomes" id="UP001497600"/>
    </source>
</evidence>
<accession>A0ABP0E8Y7</accession>
<feature type="transmembrane region" description="Helical" evidence="2">
    <location>
        <begin position="94"/>
        <end position="114"/>
    </location>
</feature>
<evidence type="ECO:0000313" key="7">
    <source>
        <dbReference type="EMBL" id="CAK7900051.1"/>
    </source>
</evidence>
<feature type="domain" description="PGAP2IP second transmembrane" evidence="4">
    <location>
        <begin position="468"/>
        <end position="646"/>
    </location>
</feature>
<feature type="transmembrane region" description="Helical" evidence="2">
    <location>
        <begin position="436"/>
        <end position="454"/>
    </location>
</feature>
<feature type="transmembrane region" description="Helical" evidence="2">
    <location>
        <begin position="37"/>
        <end position="62"/>
    </location>
</feature>
<feature type="transmembrane region" description="Helical" evidence="2">
    <location>
        <begin position="187"/>
        <end position="206"/>
    </location>
</feature>
<dbReference type="Pfam" id="PF23226">
    <property type="entry name" value="Exo_endo_phos_PGAP2IP"/>
    <property type="match status" value="1"/>
</dbReference>
<feature type="transmembrane region" description="Helical" evidence="2">
    <location>
        <begin position="466"/>
        <end position="488"/>
    </location>
</feature>
<feature type="transmembrane region" description="Helical" evidence="2">
    <location>
        <begin position="588"/>
        <end position="613"/>
    </location>
</feature>
<feature type="transmembrane region" description="Helical" evidence="2">
    <location>
        <begin position="283"/>
        <end position="308"/>
    </location>
</feature>
<dbReference type="Pfam" id="PF23021">
    <property type="entry name" value="6TM_2nd_PGAP2IP"/>
    <property type="match status" value="1"/>
</dbReference>
<feature type="domain" description="PGAP2IP C-terminal nuclease-like" evidence="6">
    <location>
        <begin position="694"/>
        <end position="919"/>
    </location>
</feature>
<feature type="transmembrane region" description="Helical" evidence="2">
    <location>
        <begin position="314"/>
        <end position="333"/>
    </location>
</feature>
<evidence type="ECO:0000259" key="5">
    <source>
        <dbReference type="Pfam" id="PF23022"/>
    </source>
</evidence>
<organism evidence="7 8">
    <name type="scientific">[Candida] anglica</name>
    <dbReference type="NCBI Taxonomy" id="148631"/>
    <lineage>
        <taxon>Eukaryota</taxon>
        <taxon>Fungi</taxon>
        <taxon>Dikarya</taxon>
        <taxon>Ascomycota</taxon>
        <taxon>Saccharomycotina</taxon>
        <taxon>Pichiomycetes</taxon>
        <taxon>Debaryomycetaceae</taxon>
        <taxon>Kurtzmaniella</taxon>
    </lineage>
</organism>
<feature type="transmembrane region" description="Helical" evidence="2">
    <location>
        <begin position="625"/>
        <end position="641"/>
    </location>
</feature>
<dbReference type="Gene3D" id="3.60.10.10">
    <property type="entry name" value="Endonuclease/exonuclease/phosphatase"/>
    <property type="match status" value="1"/>
</dbReference>
<feature type="transmembrane region" description="Helical" evidence="2">
    <location>
        <begin position="367"/>
        <end position="389"/>
    </location>
</feature>
<evidence type="ECO:0000259" key="6">
    <source>
        <dbReference type="Pfam" id="PF23226"/>
    </source>
</evidence>
<protein>
    <submittedName>
        <fullName evidence="7">Protein Cwh43p</fullName>
    </submittedName>
</protein>
<dbReference type="Pfam" id="PF23022">
    <property type="entry name" value="6TM_1st_PGAP2IP"/>
    <property type="match status" value="1"/>
</dbReference>
<dbReference type="InterPro" id="IPR036691">
    <property type="entry name" value="Endo/exonu/phosph_ase_sf"/>
</dbReference>
<feature type="transmembrane region" description="Helical" evidence="2">
    <location>
        <begin position="535"/>
        <end position="554"/>
    </location>
</feature>
<dbReference type="InterPro" id="IPR053912">
    <property type="entry name" value="PGAP2IP_TM_1nd"/>
</dbReference>
<feature type="transmembrane region" description="Helical" evidence="2">
    <location>
        <begin position="396"/>
        <end position="416"/>
    </location>
</feature>
<dbReference type="InterPro" id="IPR019402">
    <property type="entry name" value="CWH43_N"/>
</dbReference>
<evidence type="ECO:0000259" key="4">
    <source>
        <dbReference type="Pfam" id="PF23021"/>
    </source>
</evidence>